<dbReference type="GO" id="GO:0005737">
    <property type="term" value="C:cytoplasm"/>
    <property type="evidence" value="ECO:0007669"/>
    <property type="project" value="TreeGrafter"/>
</dbReference>
<dbReference type="GO" id="GO:0005524">
    <property type="term" value="F:ATP binding"/>
    <property type="evidence" value="ECO:0007669"/>
    <property type="project" value="UniProtKB-KW"/>
</dbReference>
<dbReference type="PRINTS" id="PR00300">
    <property type="entry name" value="CLPPROTEASEA"/>
</dbReference>
<dbReference type="Pfam" id="PF10431">
    <property type="entry name" value="ClpB_D2-small"/>
    <property type="match status" value="1"/>
</dbReference>
<name>M8BR47_AEGTA</name>
<organism evidence="5">
    <name type="scientific">Aegilops tauschii</name>
    <name type="common">Tausch's goatgrass</name>
    <name type="synonym">Aegilops squarrosa</name>
    <dbReference type="NCBI Taxonomy" id="37682"/>
    <lineage>
        <taxon>Eukaryota</taxon>
        <taxon>Viridiplantae</taxon>
        <taxon>Streptophyta</taxon>
        <taxon>Embryophyta</taxon>
        <taxon>Tracheophyta</taxon>
        <taxon>Spermatophyta</taxon>
        <taxon>Magnoliopsida</taxon>
        <taxon>Liliopsida</taxon>
        <taxon>Poales</taxon>
        <taxon>Poaceae</taxon>
        <taxon>BOP clade</taxon>
        <taxon>Pooideae</taxon>
        <taxon>Triticodae</taxon>
        <taxon>Triticeae</taxon>
        <taxon>Triticinae</taxon>
        <taxon>Aegilops</taxon>
    </lineage>
</organism>
<dbReference type="GO" id="GO:0034605">
    <property type="term" value="P:cellular response to heat"/>
    <property type="evidence" value="ECO:0007669"/>
    <property type="project" value="TreeGrafter"/>
</dbReference>
<dbReference type="Gene3D" id="1.10.8.60">
    <property type="match status" value="2"/>
</dbReference>
<dbReference type="InterPro" id="IPR001270">
    <property type="entry name" value="ClpA/B"/>
</dbReference>
<dbReference type="CDD" id="cd19499">
    <property type="entry name" value="RecA-like_ClpB_Hsp104-like"/>
    <property type="match status" value="1"/>
</dbReference>
<dbReference type="EnsemblPlants" id="EMT27485">
    <property type="protein sequence ID" value="EMT27485"/>
    <property type="gene ID" value="F775_18702"/>
</dbReference>
<evidence type="ECO:0000259" key="4">
    <source>
        <dbReference type="SMART" id="SM01086"/>
    </source>
</evidence>
<dbReference type="Pfam" id="PF07724">
    <property type="entry name" value="AAA_2"/>
    <property type="match status" value="1"/>
</dbReference>
<dbReference type="InterPro" id="IPR003959">
    <property type="entry name" value="ATPase_AAA_core"/>
</dbReference>
<keyword evidence="3" id="KW-0143">Chaperone</keyword>
<keyword evidence="1" id="KW-0547">Nucleotide-binding</keyword>
<evidence type="ECO:0000256" key="2">
    <source>
        <dbReference type="ARBA" id="ARBA00022840"/>
    </source>
</evidence>
<dbReference type="InterPro" id="IPR019489">
    <property type="entry name" value="Clp_ATPase_C"/>
</dbReference>
<dbReference type="SMART" id="SM01086">
    <property type="entry name" value="ClpB_D2-small"/>
    <property type="match status" value="1"/>
</dbReference>
<dbReference type="SUPFAM" id="SSF52540">
    <property type="entry name" value="P-loop containing nucleoside triphosphate hydrolases"/>
    <property type="match status" value="2"/>
</dbReference>
<dbReference type="InterPro" id="IPR041546">
    <property type="entry name" value="ClpA/ClpB_AAA_lid"/>
</dbReference>
<dbReference type="GO" id="GO:0016887">
    <property type="term" value="F:ATP hydrolysis activity"/>
    <property type="evidence" value="ECO:0007669"/>
    <property type="project" value="InterPro"/>
</dbReference>
<keyword evidence="2" id="KW-0067">ATP-binding</keyword>
<evidence type="ECO:0000256" key="1">
    <source>
        <dbReference type="ARBA" id="ARBA00022741"/>
    </source>
</evidence>
<dbReference type="PANTHER" id="PTHR11638:SF157">
    <property type="entry name" value="AAA+ ATPASE DOMAIN-CONTAINING PROTEIN"/>
    <property type="match status" value="1"/>
</dbReference>
<dbReference type="InterPro" id="IPR050130">
    <property type="entry name" value="ClpA_ClpB"/>
</dbReference>
<protein>
    <submittedName>
        <fullName evidence="5">ATP-dependent Clp protease ATP-binding subunit clpA-like protein</fullName>
    </submittedName>
</protein>
<dbReference type="AlphaFoldDB" id="M8BR47"/>
<dbReference type="Gene3D" id="3.40.50.300">
    <property type="entry name" value="P-loop containing nucleotide triphosphate hydrolases"/>
    <property type="match status" value="2"/>
</dbReference>
<dbReference type="Pfam" id="PF00004">
    <property type="entry name" value="AAA"/>
    <property type="match status" value="1"/>
</dbReference>
<evidence type="ECO:0000313" key="5">
    <source>
        <dbReference type="EnsemblPlants" id="EMT27485"/>
    </source>
</evidence>
<dbReference type="InterPro" id="IPR027417">
    <property type="entry name" value="P-loop_NTPase"/>
</dbReference>
<accession>M8BR47</accession>
<dbReference type="Pfam" id="PF17871">
    <property type="entry name" value="AAA_lid_9"/>
    <property type="match status" value="1"/>
</dbReference>
<evidence type="ECO:0000256" key="3">
    <source>
        <dbReference type="ARBA" id="ARBA00023186"/>
    </source>
</evidence>
<proteinExistence type="predicted"/>
<dbReference type="PROSITE" id="PS00870">
    <property type="entry name" value="CLPAB_1"/>
    <property type="match status" value="1"/>
</dbReference>
<dbReference type="PANTHER" id="PTHR11638">
    <property type="entry name" value="ATP-DEPENDENT CLP PROTEASE"/>
    <property type="match status" value="1"/>
</dbReference>
<sequence length="507" mass="56482">MIAGTSLRGQFEQRLKEAIKQAEDESSKLILFIDEMHMLIGAGDGSGTADAANILKPALARGRLRCVGATTSQEYYKYIEQDAALERRFQKVEVGEPSMQTTVAILQGLKHKYQEHHGLKIDDEALVAAVELAARYITGRKFPDKAIDLMDEACTTVKLRASKQRETNAPGEIVSRWTGIPITTLDQEEEKLTHLIDRLHERVVGQNETVSLVAQAVLRSRVGIDKSGQPICSFLFLGSIGVGKTELAKALAEKLFNNEKMLVCFDMSEYAESGSLLRLIGGPRSYEEEGQLTEIVRRRPYSVILFNEMDKANPSILKLFVQLLNDGMLVDGKGRDVDFKNTIIIMSSNLGSEHLSAEVGGENTMESARDFLMKQVEKRFKPDLMNRLSEIVIFEPLSHHELREILKIQMKSIVAMMAKKRISLSVADAALEVILSESHDKVNGARPIKMWVRKHVATILSNMLVNGEACKGSTISIDASDDKRGLKYRVLKKQEMADPLGLLQVML</sequence>
<feature type="domain" description="Clp ATPase C-terminal" evidence="4">
    <location>
        <begin position="397"/>
        <end position="488"/>
    </location>
</feature>
<dbReference type="InterPro" id="IPR018368">
    <property type="entry name" value="ClpA/B_CS1"/>
</dbReference>
<reference evidence="5" key="1">
    <citation type="submission" date="2015-06" db="UniProtKB">
        <authorList>
            <consortium name="EnsemblPlants"/>
        </authorList>
    </citation>
    <scope>IDENTIFICATION</scope>
</reference>